<dbReference type="Pfam" id="PF00106">
    <property type="entry name" value="adh_short"/>
    <property type="match status" value="1"/>
</dbReference>
<dbReference type="InterPro" id="IPR002347">
    <property type="entry name" value="SDR_fam"/>
</dbReference>
<organism evidence="4 5">
    <name type="scientific">Noviherbaspirillum pedocola</name>
    <dbReference type="NCBI Taxonomy" id="2801341"/>
    <lineage>
        <taxon>Bacteria</taxon>
        <taxon>Pseudomonadati</taxon>
        <taxon>Pseudomonadota</taxon>
        <taxon>Betaproteobacteria</taxon>
        <taxon>Burkholderiales</taxon>
        <taxon>Oxalobacteraceae</taxon>
        <taxon>Noviherbaspirillum</taxon>
    </lineage>
</organism>
<dbReference type="PRINTS" id="PR00080">
    <property type="entry name" value="SDRFAMILY"/>
</dbReference>
<gene>
    <name evidence="4" type="ORF">JJB74_27415</name>
</gene>
<dbReference type="PANTHER" id="PTHR43976">
    <property type="entry name" value="SHORT CHAIN DEHYDROGENASE"/>
    <property type="match status" value="1"/>
</dbReference>
<proteinExistence type="inferred from homology"/>
<reference evidence="4" key="1">
    <citation type="submission" date="2021-01" db="EMBL/GenBank/DDBJ databases">
        <title>Genome sequence of strain Noviherbaspirillum sp. DKR-6.</title>
        <authorList>
            <person name="Chaudhary D.K."/>
        </authorList>
    </citation>
    <scope>NUCLEOTIDE SEQUENCE</scope>
    <source>
        <strain evidence="4">DKR-6</strain>
    </source>
</reference>
<evidence type="ECO:0000256" key="3">
    <source>
        <dbReference type="RuleBase" id="RU000363"/>
    </source>
</evidence>
<dbReference type="RefSeq" id="WP_200597527.1">
    <property type="nucleotide sequence ID" value="NZ_JAEPBG010000020.1"/>
</dbReference>
<dbReference type="InterPro" id="IPR036291">
    <property type="entry name" value="NAD(P)-bd_dom_sf"/>
</dbReference>
<dbReference type="PANTHER" id="PTHR43976:SF16">
    <property type="entry name" value="SHORT-CHAIN DEHYDROGENASE_REDUCTASE FAMILY PROTEIN"/>
    <property type="match status" value="1"/>
</dbReference>
<dbReference type="InterPro" id="IPR051911">
    <property type="entry name" value="SDR_oxidoreductase"/>
</dbReference>
<comment type="caution">
    <text evidence="4">The sequence shown here is derived from an EMBL/GenBank/DDBJ whole genome shotgun (WGS) entry which is preliminary data.</text>
</comment>
<evidence type="ECO:0000256" key="2">
    <source>
        <dbReference type="ARBA" id="ARBA00023002"/>
    </source>
</evidence>
<accession>A0A934WAA1</accession>
<evidence type="ECO:0000256" key="1">
    <source>
        <dbReference type="ARBA" id="ARBA00006484"/>
    </source>
</evidence>
<dbReference type="AlphaFoldDB" id="A0A934WAA1"/>
<dbReference type="CDD" id="cd05374">
    <property type="entry name" value="17beta-HSD-like_SDR_c"/>
    <property type="match status" value="1"/>
</dbReference>
<protein>
    <submittedName>
        <fullName evidence="4">SDR family NAD(P)-dependent oxidoreductase</fullName>
    </submittedName>
</protein>
<evidence type="ECO:0000313" key="4">
    <source>
        <dbReference type="EMBL" id="MBK4738369.1"/>
    </source>
</evidence>
<dbReference type="EMBL" id="JAEPBG010000020">
    <property type="protein sequence ID" value="MBK4738369.1"/>
    <property type="molecule type" value="Genomic_DNA"/>
</dbReference>
<comment type="similarity">
    <text evidence="1 3">Belongs to the short-chain dehydrogenases/reductases (SDR) family.</text>
</comment>
<keyword evidence="2" id="KW-0560">Oxidoreductase</keyword>
<sequence>MSKVWMVTGSSVGLGRAVVEAALAAGHRVIATARKVSTLDELAARHPDNLLALGLDVHCRPAWDAAVAAGVTRFGAIDVLVNNAGFGAVGPVENTPVEVVRRLLDTNLIGAVHACQAIIPTLRRQGHGHIILISSIGARIATPGAAFYYASKAAVSALAESLALEVGPLGIKVTAVEPGGMRTRFAESSSLTVSEPDPAYAKTVGATIAMMQSSEYRSYLGDPAGHAVMVLALAELESPPVRILAGIDAVMYGVQAGEHRAISDAQWKLLGQSATVQ</sequence>
<dbReference type="GO" id="GO:0016491">
    <property type="term" value="F:oxidoreductase activity"/>
    <property type="evidence" value="ECO:0007669"/>
    <property type="project" value="UniProtKB-KW"/>
</dbReference>
<dbReference type="Proteomes" id="UP000622890">
    <property type="component" value="Unassembled WGS sequence"/>
</dbReference>
<dbReference type="Gene3D" id="3.40.50.720">
    <property type="entry name" value="NAD(P)-binding Rossmann-like Domain"/>
    <property type="match status" value="1"/>
</dbReference>
<name>A0A934WAA1_9BURK</name>
<keyword evidence="5" id="KW-1185">Reference proteome</keyword>
<evidence type="ECO:0000313" key="5">
    <source>
        <dbReference type="Proteomes" id="UP000622890"/>
    </source>
</evidence>
<dbReference type="PRINTS" id="PR00081">
    <property type="entry name" value="GDHRDH"/>
</dbReference>
<dbReference type="SUPFAM" id="SSF51735">
    <property type="entry name" value="NAD(P)-binding Rossmann-fold domains"/>
    <property type="match status" value="1"/>
</dbReference>